<gene>
    <name evidence="4" type="primary">LOC120112953</name>
</gene>
<dbReference type="Proteomes" id="UP000228380">
    <property type="component" value="Chromosome 13"/>
</dbReference>
<feature type="region of interest" description="Disordered" evidence="2">
    <location>
        <begin position="228"/>
        <end position="258"/>
    </location>
</feature>
<reference evidence="4" key="2">
    <citation type="submission" date="2025-08" db="UniProtKB">
        <authorList>
            <consortium name="RefSeq"/>
        </authorList>
    </citation>
    <scope>IDENTIFICATION</scope>
    <source>
        <tissue evidence="4">Young leaves</tissue>
    </source>
</reference>
<evidence type="ECO:0000313" key="3">
    <source>
        <dbReference type="Proteomes" id="UP000228380"/>
    </source>
</evidence>
<dbReference type="AlphaFoldDB" id="A0A8B9B071"/>
<feature type="coiled-coil region" evidence="1">
    <location>
        <begin position="35"/>
        <end position="153"/>
    </location>
</feature>
<reference evidence="3" key="1">
    <citation type="journal article" date="2019" name="Nat. Commun.">
        <title>Genome-wide association mapping of date palm fruit traits.</title>
        <authorList>
            <person name="Hazzouri K.M."/>
            <person name="Gros-Balthazard M."/>
            <person name="Flowers J.M."/>
            <person name="Copetti D."/>
            <person name="Lemansour A."/>
            <person name="Lebrun M."/>
            <person name="Masmoudi K."/>
            <person name="Ferrand S."/>
            <person name="Dhar M.I."/>
            <person name="Fresquez Z.A."/>
            <person name="Rosas U."/>
            <person name="Zhang J."/>
            <person name="Talag J."/>
            <person name="Lee S."/>
            <person name="Kudrna D."/>
            <person name="Powell R.F."/>
            <person name="Leitch I.J."/>
            <person name="Krueger R.R."/>
            <person name="Wing R.A."/>
            <person name="Amiri K.M.A."/>
            <person name="Purugganan M.D."/>
        </authorList>
    </citation>
    <scope>NUCLEOTIDE SEQUENCE [LARGE SCALE GENOMIC DNA]</scope>
    <source>
        <strain evidence="3">cv. Khalas</strain>
    </source>
</reference>
<evidence type="ECO:0000256" key="2">
    <source>
        <dbReference type="SAM" id="MobiDB-lite"/>
    </source>
</evidence>
<dbReference type="RefSeq" id="XP_038989104.1">
    <property type="nucleotide sequence ID" value="XM_039133176.1"/>
</dbReference>
<organism evidence="3 4">
    <name type="scientific">Phoenix dactylifera</name>
    <name type="common">Date palm</name>
    <dbReference type="NCBI Taxonomy" id="42345"/>
    <lineage>
        <taxon>Eukaryota</taxon>
        <taxon>Viridiplantae</taxon>
        <taxon>Streptophyta</taxon>
        <taxon>Embryophyta</taxon>
        <taxon>Tracheophyta</taxon>
        <taxon>Spermatophyta</taxon>
        <taxon>Magnoliopsida</taxon>
        <taxon>Liliopsida</taxon>
        <taxon>Arecaceae</taxon>
        <taxon>Coryphoideae</taxon>
        <taxon>Phoeniceae</taxon>
        <taxon>Phoenix</taxon>
    </lineage>
</organism>
<dbReference type="KEGG" id="pda:120112953"/>
<dbReference type="SUPFAM" id="SSF57997">
    <property type="entry name" value="Tropomyosin"/>
    <property type="match status" value="1"/>
</dbReference>
<evidence type="ECO:0000256" key="1">
    <source>
        <dbReference type="SAM" id="Coils"/>
    </source>
</evidence>
<accession>A0A8B9B071</accession>
<sequence length="258" mass="28870">MSYNAFMDSTRCNAVRHLHETEMLMHITHDYRERARRYQRGYDEAQARYLAAEARYQASEAERQVLQEKVGASEERVRALTAELDEEKGAHTLARSELRAAEARLAAAELALASREQEVENARLRHLELERGLNNLERKAAYHEARELEAREQAQNAVRLFRESEEFHDLLAEEGVNGLIQGFRDFRNQLRRLLPDFDVNLLQPGAGVERGDAAEAIPEVTEVASEVAPAAAEAAEEAPIGEPATPGAAGAEVVELET</sequence>
<proteinExistence type="predicted"/>
<keyword evidence="1" id="KW-0175">Coiled coil</keyword>
<dbReference type="GeneID" id="120112953"/>
<protein>
    <submittedName>
        <fullName evidence="4">Uncharacterized protein LOC120112953</fullName>
    </submittedName>
</protein>
<keyword evidence="3" id="KW-1185">Reference proteome</keyword>
<name>A0A8B9B071_PHODC</name>
<evidence type="ECO:0000313" key="4">
    <source>
        <dbReference type="RefSeq" id="XP_038989104.1"/>
    </source>
</evidence>